<gene>
    <name evidence="2" type="ORF">DSM106972_020560</name>
</gene>
<dbReference type="InterPro" id="IPR040609">
    <property type="entry name" value="Rnl2_C"/>
</dbReference>
<sequence length="135" mass="15538">MDSASWKYSSYEKISEGLNQLQLNESDYRLLKKVDWVVTEKIHGANFGIIVTLNRLKNVISKVGRFSGNDNQKERQLKLIVELLIWDILDSFNETGAEKSFNNLSSESQQLIINKLEEAGLKLVEEYYDLFNSTS</sequence>
<feature type="domain" description="RNA ligase 2 C-terminal" evidence="1">
    <location>
        <begin position="50"/>
        <end position="118"/>
    </location>
</feature>
<proteinExistence type="predicted"/>
<name>A0A3S1ARS2_9CYAN</name>
<reference evidence="2" key="2">
    <citation type="journal article" date="2019" name="Genome Biol. Evol.">
        <title>Day and night: Metabolic profiles and evolutionary relationships of six axenic non-marine cyanobacteria.</title>
        <authorList>
            <person name="Will S.E."/>
            <person name="Henke P."/>
            <person name="Boedeker C."/>
            <person name="Huang S."/>
            <person name="Brinkmann H."/>
            <person name="Rohde M."/>
            <person name="Jarek M."/>
            <person name="Friedl T."/>
            <person name="Seufert S."/>
            <person name="Schumacher M."/>
            <person name="Overmann J."/>
            <person name="Neumann-Schaal M."/>
            <person name="Petersen J."/>
        </authorList>
    </citation>
    <scope>NUCLEOTIDE SEQUENCE [LARGE SCALE GENOMIC DNA]</scope>
    <source>
        <strain evidence="2">PCC 7102</strain>
    </source>
</reference>
<accession>A0A3S1ARS2</accession>
<dbReference type="Pfam" id="PF18043">
    <property type="entry name" value="T4_Rnl2_C"/>
    <property type="match status" value="1"/>
</dbReference>
<dbReference type="RefSeq" id="WP_127080654.1">
    <property type="nucleotide sequence ID" value="NZ_RSCL01000004.1"/>
</dbReference>
<dbReference type="Proteomes" id="UP000271624">
    <property type="component" value="Unassembled WGS sequence"/>
</dbReference>
<dbReference type="AlphaFoldDB" id="A0A3S1ARS2"/>
<keyword evidence="3" id="KW-1185">Reference proteome</keyword>
<evidence type="ECO:0000259" key="1">
    <source>
        <dbReference type="Pfam" id="PF18043"/>
    </source>
</evidence>
<evidence type="ECO:0000313" key="3">
    <source>
        <dbReference type="Proteomes" id="UP000271624"/>
    </source>
</evidence>
<organism evidence="2 3">
    <name type="scientific">Dulcicalothrix desertica PCC 7102</name>
    <dbReference type="NCBI Taxonomy" id="232991"/>
    <lineage>
        <taxon>Bacteria</taxon>
        <taxon>Bacillati</taxon>
        <taxon>Cyanobacteriota</taxon>
        <taxon>Cyanophyceae</taxon>
        <taxon>Nostocales</taxon>
        <taxon>Calotrichaceae</taxon>
        <taxon>Dulcicalothrix</taxon>
    </lineage>
</organism>
<evidence type="ECO:0000313" key="2">
    <source>
        <dbReference type="EMBL" id="RUT07796.1"/>
    </source>
</evidence>
<dbReference type="Gene3D" id="1.10.10.1810">
    <property type="entry name" value="RNA ligase"/>
    <property type="match status" value="1"/>
</dbReference>
<dbReference type="InterPro" id="IPR041948">
    <property type="entry name" value="Rnl1/2_C_sf"/>
</dbReference>
<comment type="caution">
    <text evidence="2">The sequence shown here is derived from an EMBL/GenBank/DDBJ whole genome shotgun (WGS) entry which is preliminary data.</text>
</comment>
<reference evidence="2" key="1">
    <citation type="submission" date="2018-12" db="EMBL/GenBank/DDBJ databases">
        <authorList>
            <person name="Will S."/>
            <person name="Neumann-Schaal M."/>
            <person name="Henke P."/>
        </authorList>
    </citation>
    <scope>NUCLEOTIDE SEQUENCE</scope>
    <source>
        <strain evidence="2">PCC 7102</strain>
    </source>
</reference>
<dbReference type="SUPFAM" id="SSF56091">
    <property type="entry name" value="DNA ligase/mRNA capping enzyme, catalytic domain"/>
    <property type="match status" value="1"/>
</dbReference>
<dbReference type="EMBL" id="RSCL01000004">
    <property type="protein sequence ID" value="RUT07796.1"/>
    <property type="molecule type" value="Genomic_DNA"/>
</dbReference>
<protein>
    <recommendedName>
        <fullName evidence="1">RNA ligase 2 C-terminal domain-containing protein</fullName>
    </recommendedName>
</protein>
<dbReference type="OrthoDB" id="1060685at2"/>